<protein>
    <submittedName>
        <fullName evidence="2">Uncharacterized protein</fullName>
    </submittedName>
</protein>
<evidence type="ECO:0000313" key="1">
    <source>
        <dbReference type="Proteomes" id="UP000887579"/>
    </source>
</evidence>
<proteinExistence type="predicted"/>
<accession>A0AC34G255</accession>
<organism evidence="1 2">
    <name type="scientific">Panagrolaimus sp. ES5</name>
    <dbReference type="NCBI Taxonomy" id="591445"/>
    <lineage>
        <taxon>Eukaryota</taxon>
        <taxon>Metazoa</taxon>
        <taxon>Ecdysozoa</taxon>
        <taxon>Nematoda</taxon>
        <taxon>Chromadorea</taxon>
        <taxon>Rhabditida</taxon>
        <taxon>Tylenchina</taxon>
        <taxon>Panagrolaimomorpha</taxon>
        <taxon>Panagrolaimoidea</taxon>
        <taxon>Panagrolaimidae</taxon>
        <taxon>Panagrolaimus</taxon>
    </lineage>
</organism>
<sequence length="171" mass="20043">MSKRQQSIIEENMECPSKKIKARNDQSPLQSLSTEMPFIKISIEFINLKKELEDTKEENAQLVERISEIAEQLVDEREKFQKTSANLEEQIIAVRNDLAEAKLRADEFQKQNLELNNILQREKDRKEITENESSESRNSLKSKDELIFALQKKNERLNDATVIFLKHLKIL</sequence>
<dbReference type="Proteomes" id="UP000887579">
    <property type="component" value="Unplaced"/>
</dbReference>
<name>A0AC34G255_9BILA</name>
<dbReference type="WBParaSite" id="ES5_v2.g23687.t1">
    <property type="protein sequence ID" value="ES5_v2.g23687.t1"/>
    <property type="gene ID" value="ES5_v2.g23687"/>
</dbReference>
<evidence type="ECO:0000313" key="2">
    <source>
        <dbReference type="WBParaSite" id="ES5_v2.g23687.t1"/>
    </source>
</evidence>
<reference evidence="2" key="1">
    <citation type="submission" date="2022-11" db="UniProtKB">
        <authorList>
            <consortium name="WormBaseParasite"/>
        </authorList>
    </citation>
    <scope>IDENTIFICATION</scope>
</reference>